<protein>
    <recommendedName>
        <fullName evidence="2">JmjC domain-containing protein</fullName>
    </recommendedName>
</protein>
<dbReference type="EMBL" id="HBIZ01048459">
    <property type="protein sequence ID" value="CAE0778367.1"/>
    <property type="molecule type" value="Transcribed_RNA"/>
</dbReference>
<feature type="signal peptide" evidence="1">
    <location>
        <begin position="1"/>
        <end position="22"/>
    </location>
</feature>
<organism evidence="3">
    <name type="scientific">Chrysotila carterae</name>
    <name type="common">Marine alga</name>
    <name type="synonym">Syracosphaera carterae</name>
    <dbReference type="NCBI Taxonomy" id="13221"/>
    <lineage>
        <taxon>Eukaryota</taxon>
        <taxon>Haptista</taxon>
        <taxon>Haptophyta</taxon>
        <taxon>Prymnesiophyceae</taxon>
        <taxon>Isochrysidales</taxon>
        <taxon>Isochrysidaceae</taxon>
        <taxon>Chrysotila</taxon>
    </lineage>
</organism>
<sequence length="485" mass="53670">MRVARTAVLVAGLACMASLCLWNNCSKQSVDLAAAAVFKRMESRPFIPVLRRADKLAILEAVESRQPTLWRQSPVNDWAAMRLWTQASVLSKLIPWGLARVQEGCEFVQSDPRRTSAPLLTRAREALPHRRRNVSVYDFFSTEPQGAKTGRECVYMSGTIGSEQSMHWQTPRLLADMSPSDLLSLQDVPPLLRTEPWPPPPDSATLPQNQTTRRLWLSGAGVVTRTHYDKGHTMLAQIVGRKLVLLWRPEQLHALRLYPAVHEAHRQSQLSFTSDQADLLALTEKAGSAPAIVSLSPGDLLYIPPYFAHAVLALDSSATVAVVSESWEQARWARSGWVPAPLGRAAGSRCRQARAAAALISLFLRELCGRLSCTPTSLLLQLYNSRYLLLYGDIRQPLDGEFTLLAQCLQTPSHEDALEDGAWLQQLHVTGSAVADILVDADETWQRRYDPSVAEQLAGDYVEEVAGWACGADGVWRLLQALLGD</sequence>
<feature type="domain" description="JmjC" evidence="2">
    <location>
        <begin position="177"/>
        <end position="341"/>
    </location>
</feature>
<dbReference type="PANTHER" id="PTHR12461:SF105">
    <property type="entry name" value="HYPOXIA-INDUCIBLE FACTOR 1-ALPHA INHIBITOR"/>
    <property type="match status" value="1"/>
</dbReference>
<dbReference type="Gene3D" id="2.60.120.10">
    <property type="entry name" value="Jelly Rolls"/>
    <property type="match status" value="1"/>
</dbReference>
<dbReference type="InterPro" id="IPR014710">
    <property type="entry name" value="RmlC-like_jellyroll"/>
</dbReference>
<reference evidence="3" key="1">
    <citation type="submission" date="2021-01" db="EMBL/GenBank/DDBJ databases">
        <authorList>
            <person name="Corre E."/>
            <person name="Pelletier E."/>
            <person name="Niang G."/>
            <person name="Scheremetjew M."/>
            <person name="Finn R."/>
            <person name="Kale V."/>
            <person name="Holt S."/>
            <person name="Cochrane G."/>
            <person name="Meng A."/>
            <person name="Brown T."/>
            <person name="Cohen L."/>
        </authorList>
    </citation>
    <scope>NUCLEOTIDE SEQUENCE</scope>
    <source>
        <strain evidence="3">CCMP645</strain>
    </source>
</reference>
<proteinExistence type="predicted"/>
<evidence type="ECO:0000256" key="1">
    <source>
        <dbReference type="SAM" id="SignalP"/>
    </source>
</evidence>
<evidence type="ECO:0000313" key="3">
    <source>
        <dbReference type="EMBL" id="CAE0778367.1"/>
    </source>
</evidence>
<dbReference type="InterPro" id="IPR041667">
    <property type="entry name" value="Cupin_8"/>
</dbReference>
<dbReference type="InterPro" id="IPR003347">
    <property type="entry name" value="JmjC_dom"/>
</dbReference>
<name>A0A7S4BVH7_CHRCT</name>
<dbReference type="Pfam" id="PF13621">
    <property type="entry name" value="Cupin_8"/>
    <property type="match status" value="1"/>
</dbReference>
<accession>A0A7S4BVH7</accession>
<gene>
    <name evidence="3" type="ORF">PCAR00345_LOCUS31006</name>
</gene>
<dbReference type="SUPFAM" id="SSF51197">
    <property type="entry name" value="Clavaminate synthase-like"/>
    <property type="match status" value="1"/>
</dbReference>
<dbReference type="PROSITE" id="PS51184">
    <property type="entry name" value="JMJC"/>
    <property type="match status" value="1"/>
</dbReference>
<dbReference type="PANTHER" id="PTHR12461">
    <property type="entry name" value="HYPOXIA-INDUCIBLE FACTOR 1 ALPHA INHIBITOR-RELATED"/>
    <property type="match status" value="1"/>
</dbReference>
<dbReference type="AlphaFoldDB" id="A0A7S4BVH7"/>
<keyword evidence="1" id="KW-0732">Signal</keyword>
<feature type="chain" id="PRO_5031094513" description="JmjC domain-containing protein" evidence="1">
    <location>
        <begin position="23"/>
        <end position="485"/>
    </location>
</feature>
<evidence type="ECO:0000259" key="2">
    <source>
        <dbReference type="PROSITE" id="PS51184"/>
    </source>
</evidence>